<dbReference type="RefSeq" id="WP_213241057.1">
    <property type="nucleotide sequence ID" value="NZ_CP060791.1"/>
</dbReference>
<feature type="compositionally biased region" description="Polar residues" evidence="1">
    <location>
        <begin position="225"/>
        <end position="234"/>
    </location>
</feature>
<gene>
    <name evidence="3" type="ORF">H9Q19_00115</name>
</gene>
<reference evidence="3 4" key="1">
    <citation type="submission" date="2020-08" db="EMBL/GenBank/DDBJ databases">
        <title>Isolation and characterization of novel Chlamydia from Siamese crocodiles (Crocodylus siamensis).</title>
        <authorList>
            <person name="Sariya L."/>
        </authorList>
    </citation>
    <scope>NUCLEOTIDE SEQUENCE [LARGE SCALE GENOMIC DNA]</scope>
    <source>
        <strain evidence="3 4">No. 12</strain>
    </source>
</reference>
<keyword evidence="2" id="KW-0812">Transmembrane</keyword>
<proteinExistence type="predicted"/>
<name>A0ABX8CH29_9CHLA</name>
<keyword evidence="2" id="KW-0472">Membrane</keyword>
<keyword evidence="2" id="KW-1133">Transmembrane helix</keyword>
<dbReference type="Proteomes" id="UP000680625">
    <property type="component" value="Chromosome"/>
</dbReference>
<keyword evidence="4" id="KW-1185">Reference proteome</keyword>
<sequence length="234" mass="25990">MSFNMTLPLANVQSSQLDYTLLSSNEKLSLYNGIHSHRCKGSPLVVIATIVFVCSIVLLLIGSLLAGYPLEGFSFASDVFLPFILPGILSSVLISAPLIMYAFQHHKGALSKHKQLAESNYLQILNYCNSQRGKFTKKEVAVFVESQVLLPEYPQRFSYVTLLQTIKVIPDKDSPHTSVHDAVIAEGIDRARDDIYASEYDKEKRDRLEAEEEEDQAAEVQQGETSSGISSMLT</sequence>
<dbReference type="GeneID" id="301703991"/>
<feature type="region of interest" description="Disordered" evidence="1">
    <location>
        <begin position="201"/>
        <end position="234"/>
    </location>
</feature>
<protein>
    <submittedName>
        <fullName evidence="3">Uncharacterized protein</fullName>
    </submittedName>
</protein>
<organism evidence="3 4">
    <name type="scientific">Chlamydia crocodili</name>
    <dbReference type="NCBI Taxonomy" id="2766982"/>
    <lineage>
        <taxon>Bacteria</taxon>
        <taxon>Pseudomonadati</taxon>
        <taxon>Chlamydiota</taxon>
        <taxon>Chlamydiia</taxon>
        <taxon>Chlamydiales</taxon>
        <taxon>Chlamydiaceae</taxon>
        <taxon>Chlamydia/Chlamydophila group</taxon>
        <taxon>Chlamydia</taxon>
    </lineage>
</organism>
<feature type="transmembrane region" description="Helical" evidence="2">
    <location>
        <begin position="80"/>
        <end position="103"/>
    </location>
</feature>
<accession>A0ABX8CH29</accession>
<evidence type="ECO:0000313" key="4">
    <source>
        <dbReference type="Proteomes" id="UP000680625"/>
    </source>
</evidence>
<feature type="transmembrane region" description="Helical" evidence="2">
    <location>
        <begin position="44"/>
        <end position="68"/>
    </location>
</feature>
<evidence type="ECO:0000313" key="3">
    <source>
        <dbReference type="EMBL" id="QVE49120.1"/>
    </source>
</evidence>
<evidence type="ECO:0000256" key="2">
    <source>
        <dbReference type="SAM" id="Phobius"/>
    </source>
</evidence>
<dbReference type="EMBL" id="CP060791">
    <property type="protein sequence ID" value="QVE49120.1"/>
    <property type="molecule type" value="Genomic_DNA"/>
</dbReference>
<evidence type="ECO:0000256" key="1">
    <source>
        <dbReference type="SAM" id="MobiDB-lite"/>
    </source>
</evidence>